<proteinExistence type="predicted"/>
<name>A0A1W6BVL0_9BACT</name>
<gene>
    <name evidence="1" type="ORF">CCUN_0499</name>
</gene>
<dbReference type="KEGG" id="ccun:CCUN_0499"/>
<protein>
    <recommendedName>
        <fullName evidence="3">Phage-Barnase-EndoU-ColicinE5/D-RelE like nuclease 3 domain-containing protein</fullName>
    </recommendedName>
</protein>
<dbReference type="RefSeq" id="WP_051521720.1">
    <property type="nucleotide sequence ID" value="NZ_CP020867.1"/>
</dbReference>
<dbReference type="OrthoDB" id="5363340at2"/>
<dbReference type="EMBL" id="CP020867">
    <property type="protein sequence ID" value="ARJ56139.1"/>
    <property type="molecule type" value="Genomic_DNA"/>
</dbReference>
<evidence type="ECO:0000313" key="1">
    <source>
        <dbReference type="EMBL" id="ARJ56139.1"/>
    </source>
</evidence>
<dbReference type="AlphaFoldDB" id="A0A1W6BVL0"/>
<sequence length="79" mass="9565">MFRDKKEVKEVIERAVSKPKIIINNSRIKSEKDFIVAKRLDNKKMENVRIRNDNGTSMIYHTNKKKITEFDRLKEKSRW</sequence>
<accession>A0A1W6BVL0</accession>
<dbReference type="eggNOG" id="ENOG5030SZZ">
    <property type="taxonomic scope" value="Bacteria"/>
</dbReference>
<reference evidence="1 2" key="1">
    <citation type="submission" date="2017-04" db="EMBL/GenBank/DDBJ databases">
        <title>Complete genome sequence of the Campylobacter cuniculorum type strain LMG24588.</title>
        <authorList>
            <person name="Miller W.G."/>
            <person name="Yee E."/>
            <person name="Revez J."/>
            <person name="Bono J.L."/>
            <person name="Rossi M."/>
        </authorList>
    </citation>
    <scope>NUCLEOTIDE SEQUENCE [LARGE SCALE GENOMIC DNA]</scope>
    <source>
        <strain evidence="1 2">LMG 24588</strain>
    </source>
</reference>
<evidence type="ECO:0008006" key="3">
    <source>
        <dbReference type="Google" id="ProtNLM"/>
    </source>
</evidence>
<evidence type="ECO:0000313" key="2">
    <source>
        <dbReference type="Proteomes" id="UP000192902"/>
    </source>
</evidence>
<dbReference type="Proteomes" id="UP000192902">
    <property type="component" value="Chromosome"/>
</dbReference>
<organism evidence="1 2">
    <name type="scientific">Campylobacter cuniculorum DSM 23162 = LMG 24588</name>
    <dbReference type="NCBI Taxonomy" id="1121267"/>
    <lineage>
        <taxon>Bacteria</taxon>
        <taxon>Pseudomonadati</taxon>
        <taxon>Campylobacterota</taxon>
        <taxon>Epsilonproteobacteria</taxon>
        <taxon>Campylobacterales</taxon>
        <taxon>Campylobacteraceae</taxon>
        <taxon>Campylobacter</taxon>
    </lineage>
</organism>